<name>J0WWN8_AURST</name>
<proteinExistence type="predicted"/>
<evidence type="ECO:0000313" key="1">
    <source>
        <dbReference type="EMBL" id="EJD37939.1"/>
    </source>
</evidence>
<dbReference type="EMBL" id="JH687833">
    <property type="protein sequence ID" value="EJD37939.1"/>
    <property type="molecule type" value="Genomic_DNA"/>
</dbReference>
<dbReference type="InParanoid" id="J0WWN8"/>
<organism evidence="1 2">
    <name type="scientific">Auricularia subglabra (strain TFB-10046 / SS5)</name>
    <name type="common">White-rot fungus</name>
    <name type="synonym">Auricularia delicata (strain TFB10046)</name>
    <dbReference type="NCBI Taxonomy" id="717982"/>
    <lineage>
        <taxon>Eukaryota</taxon>
        <taxon>Fungi</taxon>
        <taxon>Dikarya</taxon>
        <taxon>Basidiomycota</taxon>
        <taxon>Agaricomycotina</taxon>
        <taxon>Agaricomycetes</taxon>
        <taxon>Auriculariales</taxon>
        <taxon>Auriculariaceae</taxon>
        <taxon>Auricularia</taxon>
    </lineage>
</organism>
<reference evidence="2" key="1">
    <citation type="journal article" date="2012" name="Science">
        <title>The Paleozoic origin of enzymatic lignin decomposition reconstructed from 31 fungal genomes.</title>
        <authorList>
            <person name="Floudas D."/>
            <person name="Binder M."/>
            <person name="Riley R."/>
            <person name="Barry K."/>
            <person name="Blanchette R.A."/>
            <person name="Henrissat B."/>
            <person name="Martinez A.T."/>
            <person name="Otillar R."/>
            <person name="Spatafora J.W."/>
            <person name="Yadav J.S."/>
            <person name="Aerts A."/>
            <person name="Benoit I."/>
            <person name="Boyd A."/>
            <person name="Carlson A."/>
            <person name="Copeland A."/>
            <person name="Coutinho P.M."/>
            <person name="de Vries R.P."/>
            <person name="Ferreira P."/>
            <person name="Findley K."/>
            <person name="Foster B."/>
            <person name="Gaskell J."/>
            <person name="Glotzer D."/>
            <person name="Gorecki P."/>
            <person name="Heitman J."/>
            <person name="Hesse C."/>
            <person name="Hori C."/>
            <person name="Igarashi K."/>
            <person name="Jurgens J.A."/>
            <person name="Kallen N."/>
            <person name="Kersten P."/>
            <person name="Kohler A."/>
            <person name="Kuees U."/>
            <person name="Kumar T.K.A."/>
            <person name="Kuo A."/>
            <person name="LaButti K."/>
            <person name="Larrondo L.F."/>
            <person name="Lindquist E."/>
            <person name="Ling A."/>
            <person name="Lombard V."/>
            <person name="Lucas S."/>
            <person name="Lundell T."/>
            <person name="Martin R."/>
            <person name="McLaughlin D.J."/>
            <person name="Morgenstern I."/>
            <person name="Morin E."/>
            <person name="Murat C."/>
            <person name="Nagy L.G."/>
            <person name="Nolan M."/>
            <person name="Ohm R.A."/>
            <person name="Patyshakuliyeva A."/>
            <person name="Rokas A."/>
            <person name="Ruiz-Duenas F.J."/>
            <person name="Sabat G."/>
            <person name="Salamov A."/>
            <person name="Samejima M."/>
            <person name="Schmutz J."/>
            <person name="Slot J.C."/>
            <person name="St John F."/>
            <person name="Stenlid J."/>
            <person name="Sun H."/>
            <person name="Sun S."/>
            <person name="Syed K."/>
            <person name="Tsang A."/>
            <person name="Wiebenga A."/>
            <person name="Young D."/>
            <person name="Pisabarro A."/>
            <person name="Eastwood D.C."/>
            <person name="Martin F."/>
            <person name="Cullen D."/>
            <person name="Grigoriev I.V."/>
            <person name="Hibbett D.S."/>
        </authorList>
    </citation>
    <scope>NUCLEOTIDE SEQUENCE [LARGE SCALE GENOMIC DNA]</scope>
    <source>
        <strain evidence="2">TFB10046</strain>
    </source>
</reference>
<keyword evidence="2" id="KW-1185">Reference proteome</keyword>
<dbReference type="Proteomes" id="UP000006514">
    <property type="component" value="Unassembled WGS sequence"/>
</dbReference>
<dbReference type="KEGG" id="adl:AURDEDRAFT_173077"/>
<sequence>MRYHAPPLPPSFPRGIPPPKTLQHVIIKDFGVSYDDLHSFGFTRLRTLEVHGRDFDATFALFLRLGSVAHTVSVQGPLITIRSQSAAADQGSTPRTVCVSFPVRKPADHDTVLDHPSIRDNIKTLYVCPESRWGHTIDPFALPSQVFPALKTFFLPVFSPYHPLFSLPDLEHCGRLQAPALQRLIIAYAPDSARYPIGPISPADLALFVARHLELGPGRALDELVLEAPEIWLTDTGGDCGLGLEVLESYVGTIRLMSADSIRTFA</sequence>
<accession>J0WWN8</accession>
<gene>
    <name evidence="1" type="ORF">AURDEDRAFT_173077</name>
</gene>
<protein>
    <submittedName>
        <fullName evidence="1">Uncharacterized protein</fullName>
    </submittedName>
</protein>
<evidence type="ECO:0000313" key="2">
    <source>
        <dbReference type="Proteomes" id="UP000006514"/>
    </source>
</evidence>
<dbReference type="AlphaFoldDB" id="J0WWN8"/>